<dbReference type="GO" id="GO:0003824">
    <property type="term" value="F:catalytic activity"/>
    <property type="evidence" value="ECO:0007669"/>
    <property type="project" value="InterPro"/>
</dbReference>
<dbReference type="Pfam" id="PF00078">
    <property type="entry name" value="RVT_1"/>
    <property type="match status" value="1"/>
</dbReference>
<protein>
    <recommendedName>
        <fullName evidence="2">Reverse transcriptase domain-containing protein</fullName>
    </recommendedName>
</protein>
<evidence type="ECO:0000313" key="4">
    <source>
        <dbReference type="Proteomes" id="UP000007266"/>
    </source>
</evidence>
<accession>A0A139W8K2</accession>
<feature type="compositionally biased region" description="Polar residues" evidence="1">
    <location>
        <begin position="574"/>
        <end position="588"/>
    </location>
</feature>
<feature type="compositionally biased region" description="Polar residues" evidence="1">
    <location>
        <begin position="993"/>
        <end position="1003"/>
    </location>
</feature>
<evidence type="ECO:0000256" key="1">
    <source>
        <dbReference type="SAM" id="MobiDB-lite"/>
    </source>
</evidence>
<feature type="compositionally biased region" description="Polar residues" evidence="1">
    <location>
        <begin position="723"/>
        <end position="734"/>
    </location>
</feature>
<dbReference type="PANTHER" id="PTHR33273:SF2">
    <property type="entry name" value="ENDONUCLEASE_EXONUCLEASE_PHOSPHATASE DOMAIN-CONTAINING PROTEIN"/>
    <property type="match status" value="1"/>
</dbReference>
<feature type="region of interest" description="Disordered" evidence="1">
    <location>
        <begin position="694"/>
        <end position="764"/>
    </location>
</feature>
<dbReference type="SUPFAM" id="SSF56672">
    <property type="entry name" value="DNA/RNA polymerases"/>
    <property type="match status" value="1"/>
</dbReference>
<feature type="compositionally biased region" description="Basic and acidic residues" evidence="1">
    <location>
        <begin position="694"/>
        <end position="708"/>
    </location>
</feature>
<feature type="region of interest" description="Disordered" evidence="1">
    <location>
        <begin position="980"/>
        <end position="1021"/>
    </location>
</feature>
<dbReference type="CDD" id="cd01650">
    <property type="entry name" value="RT_nLTR_like"/>
    <property type="match status" value="1"/>
</dbReference>
<sequence>MLRERLFNAADINISIETVRRRLGERVGLASRHPIGSGKCSEPGYKDEWCHTLINHVATANGPLRLFACYNRPQIQILEEDLLTLFDGNTPTITAGDFNAKHINWGSHRSKRNGNILNDFTDQHLDISVMAPAEPTFYQNSDGAADILDVAIVKNVVHQVRLTAINDLSSDHNPVLMQIGNEANDPMVCRYTSVDLRKFTKHLVNNFGTIPPIRSTEKINEAVQTFETKIRDAITSATRERRTSAPRLEIPTQALSLSRQCSLNLTNADLDHVEEIEDHVESIATEDPDDPLTPTTPEEVSGVIRKLKKRKASGPDEISNRALKNLSLKVILELTGILNAMFSFRYFPQRWKMATVIFIPKPGKDPKFPQNHRPISLLSAVGKVAKRLIRSRLLQLTQERHIVPDEQFGFRSNHSTTDQLLRVVEHAFISIERKQVTGAVFLDVAKAFDVVCHDGLIYKLHQTTIPLAMVQMVRSFLDGRRFQVRINNSVSDPQDLEAGVPQGSVLSPLLYSIFTHDIPKTDHIGHIRSLLSIITKRMRELEEKTQEDFPGLAVKEDFELVRPRSQGSKRKKTPQQPDTDNLQINVSNKFAPLTSPEDGESDSNKTENREQPLTEKAYQANTQNLDPAKYSTAPIILRDKSKWVQVSNLLKTKHLNYTKATSLKDGIKIQPQSHADYKATKELLLNNQYEFHTHLPRNEKHLKEEPVRPRSQGSKRKKPPQQPDTDNLQINVSNKFAPLTSPEDGESDSNKTEKREQPLTEKAYQATNTQSLDPANVVIVRTCNWPVLIMVKSRRKDAEKEKIEGVDVEVKGNDGDHKVLSSKGELDVHDVNTNKKTIDGVPKSKDILNTVARDGGDKESQDVVVQESDKVIKDEVKENKTLFSVQDLIDALSIVISSGKIVEPTQTLSLIEIANMQIEKPKETEVMEAEISFEFDPRGECRLKKPLTLNELLEEVENLEDETVIPDEIILFPLENANECNTDEDSGEEDNVVRNNLPGSQLPGTAFRKPNKRTTSTLDPTDSVEHPFGVQLKTTCAYLGFSLALFA</sequence>
<dbReference type="InterPro" id="IPR005135">
    <property type="entry name" value="Endo/exonuclease/phosphatase"/>
</dbReference>
<dbReference type="AlphaFoldDB" id="A0A139W8K2"/>
<feature type="domain" description="Reverse transcriptase" evidence="2">
    <location>
        <begin position="340"/>
        <end position="586"/>
    </location>
</feature>
<keyword evidence="4" id="KW-1185">Reference proteome</keyword>
<reference evidence="3 4" key="2">
    <citation type="journal article" date="2010" name="Nucleic Acids Res.">
        <title>BeetleBase in 2010: revisions to provide comprehensive genomic information for Tribolium castaneum.</title>
        <authorList>
            <person name="Kim H.S."/>
            <person name="Murphy T."/>
            <person name="Xia J."/>
            <person name="Caragea D."/>
            <person name="Park Y."/>
            <person name="Beeman R.W."/>
            <person name="Lorenzen M.D."/>
            <person name="Butcher S."/>
            <person name="Manak J.R."/>
            <person name="Brown S.J."/>
        </authorList>
    </citation>
    <scope>NUCLEOTIDE SEQUENCE [LARGE SCALE GENOMIC DNA]</scope>
    <source>
        <strain evidence="3 4">Georgia GA2</strain>
    </source>
</reference>
<dbReference type="InterPro" id="IPR000477">
    <property type="entry name" value="RT_dom"/>
</dbReference>
<feature type="region of interest" description="Disordered" evidence="1">
    <location>
        <begin position="560"/>
        <end position="618"/>
    </location>
</feature>
<dbReference type="PROSITE" id="PS50878">
    <property type="entry name" value="RT_POL"/>
    <property type="match status" value="1"/>
</dbReference>
<organism evidence="3 4">
    <name type="scientific">Tribolium castaneum</name>
    <name type="common">Red flour beetle</name>
    <dbReference type="NCBI Taxonomy" id="7070"/>
    <lineage>
        <taxon>Eukaryota</taxon>
        <taxon>Metazoa</taxon>
        <taxon>Ecdysozoa</taxon>
        <taxon>Arthropoda</taxon>
        <taxon>Hexapoda</taxon>
        <taxon>Insecta</taxon>
        <taxon>Pterygota</taxon>
        <taxon>Neoptera</taxon>
        <taxon>Endopterygota</taxon>
        <taxon>Coleoptera</taxon>
        <taxon>Polyphaga</taxon>
        <taxon>Cucujiformia</taxon>
        <taxon>Tenebrionidae</taxon>
        <taxon>Tenebrionidae incertae sedis</taxon>
        <taxon>Tribolium</taxon>
    </lineage>
</organism>
<dbReference type="EMBL" id="KQ973213">
    <property type="protein sequence ID" value="KXZ75606.1"/>
    <property type="molecule type" value="Genomic_DNA"/>
</dbReference>
<feature type="compositionally biased region" description="Basic and acidic residues" evidence="1">
    <location>
        <begin position="748"/>
        <end position="759"/>
    </location>
</feature>
<feature type="compositionally biased region" description="Basic and acidic residues" evidence="1">
    <location>
        <begin position="602"/>
        <end position="613"/>
    </location>
</feature>
<dbReference type="eggNOG" id="KOG1075">
    <property type="taxonomic scope" value="Eukaryota"/>
</dbReference>
<gene>
    <name evidence="3" type="primary">AUGUSTUS-3.0.2_35039</name>
    <name evidence="3" type="ORF">TcasGA2_TC035039</name>
</gene>
<feature type="compositionally biased region" description="Acidic residues" evidence="1">
    <location>
        <begin position="981"/>
        <end position="990"/>
    </location>
</feature>
<dbReference type="Proteomes" id="UP000007266">
    <property type="component" value="Unassembled WGS sequence"/>
</dbReference>
<dbReference type="InterPro" id="IPR043502">
    <property type="entry name" value="DNA/RNA_pol_sf"/>
</dbReference>
<evidence type="ECO:0000313" key="3">
    <source>
        <dbReference type="EMBL" id="KXZ75606.1"/>
    </source>
</evidence>
<dbReference type="Pfam" id="PF14529">
    <property type="entry name" value="Exo_endo_phos_2"/>
    <property type="match status" value="1"/>
</dbReference>
<dbReference type="Gene3D" id="3.60.10.10">
    <property type="entry name" value="Endonuclease/exonuclease/phosphatase"/>
    <property type="match status" value="1"/>
</dbReference>
<reference evidence="3 4" key="1">
    <citation type="journal article" date="2008" name="Nature">
        <title>The genome of the model beetle and pest Tribolium castaneum.</title>
        <authorList>
            <consortium name="Tribolium Genome Sequencing Consortium"/>
            <person name="Richards S."/>
            <person name="Gibbs R.A."/>
            <person name="Weinstock G.M."/>
            <person name="Brown S.J."/>
            <person name="Denell R."/>
            <person name="Beeman R.W."/>
            <person name="Gibbs R."/>
            <person name="Beeman R.W."/>
            <person name="Brown S.J."/>
            <person name="Bucher G."/>
            <person name="Friedrich M."/>
            <person name="Grimmelikhuijzen C.J."/>
            <person name="Klingler M."/>
            <person name="Lorenzen M."/>
            <person name="Richards S."/>
            <person name="Roth S."/>
            <person name="Schroder R."/>
            <person name="Tautz D."/>
            <person name="Zdobnov E.M."/>
            <person name="Muzny D."/>
            <person name="Gibbs R.A."/>
            <person name="Weinstock G.M."/>
            <person name="Attaway T."/>
            <person name="Bell S."/>
            <person name="Buhay C.J."/>
            <person name="Chandrabose M.N."/>
            <person name="Chavez D."/>
            <person name="Clerk-Blankenburg K.P."/>
            <person name="Cree A."/>
            <person name="Dao M."/>
            <person name="Davis C."/>
            <person name="Chacko J."/>
            <person name="Dinh H."/>
            <person name="Dugan-Rocha S."/>
            <person name="Fowler G."/>
            <person name="Garner T.T."/>
            <person name="Garnes J."/>
            <person name="Gnirke A."/>
            <person name="Hawes A."/>
            <person name="Hernandez J."/>
            <person name="Hines S."/>
            <person name="Holder M."/>
            <person name="Hume J."/>
            <person name="Jhangiani S.N."/>
            <person name="Joshi V."/>
            <person name="Khan Z.M."/>
            <person name="Jackson L."/>
            <person name="Kovar C."/>
            <person name="Kowis A."/>
            <person name="Lee S."/>
            <person name="Lewis L.R."/>
            <person name="Margolis J."/>
            <person name="Morgan M."/>
            <person name="Nazareth L.V."/>
            <person name="Nguyen N."/>
            <person name="Okwuonu G."/>
            <person name="Parker D."/>
            <person name="Richards S."/>
            <person name="Ruiz S.J."/>
            <person name="Santibanez J."/>
            <person name="Savard J."/>
            <person name="Scherer S.E."/>
            <person name="Schneider B."/>
            <person name="Sodergren E."/>
            <person name="Tautz D."/>
            <person name="Vattahil S."/>
            <person name="Villasana D."/>
            <person name="White C.S."/>
            <person name="Wright R."/>
            <person name="Park Y."/>
            <person name="Beeman R.W."/>
            <person name="Lord J."/>
            <person name="Oppert B."/>
            <person name="Lorenzen M."/>
            <person name="Brown S."/>
            <person name="Wang L."/>
            <person name="Savard J."/>
            <person name="Tautz D."/>
            <person name="Richards S."/>
            <person name="Weinstock G."/>
            <person name="Gibbs R.A."/>
            <person name="Liu Y."/>
            <person name="Worley K."/>
            <person name="Weinstock G."/>
            <person name="Elsik C.G."/>
            <person name="Reese J.T."/>
            <person name="Elhaik E."/>
            <person name="Landan G."/>
            <person name="Graur D."/>
            <person name="Arensburger P."/>
            <person name="Atkinson P."/>
            <person name="Beeman R.W."/>
            <person name="Beidler J."/>
            <person name="Brown S.J."/>
            <person name="Demuth J.P."/>
            <person name="Drury D.W."/>
            <person name="Du Y.Z."/>
            <person name="Fujiwara H."/>
            <person name="Lorenzen M."/>
            <person name="Maselli V."/>
            <person name="Osanai M."/>
            <person name="Park Y."/>
            <person name="Robertson H.M."/>
            <person name="Tu Z."/>
            <person name="Wang J.J."/>
            <person name="Wang S."/>
            <person name="Richards S."/>
            <person name="Song H."/>
            <person name="Zhang L."/>
            <person name="Sodergren E."/>
            <person name="Werner D."/>
            <person name="Stanke M."/>
            <person name="Morgenstern B."/>
            <person name="Solovyev V."/>
            <person name="Kosarev P."/>
            <person name="Brown G."/>
            <person name="Chen H.C."/>
            <person name="Ermolaeva O."/>
            <person name="Hlavina W."/>
            <person name="Kapustin Y."/>
            <person name="Kiryutin B."/>
            <person name="Kitts P."/>
            <person name="Maglott D."/>
            <person name="Pruitt K."/>
            <person name="Sapojnikov V."/>
            <person name="Souvorov A."/>
            <person name="Mackey A.J."/>
            <person name="Waterhouse R.M."/>
            <person name="Wyder S."/>
            <person name="Zdobnov E.M."/>
            <person name="Zdobnov E.M."/>
            <person name="Wyder S."/>
            <person name="Kriventseva E.V."/>
            <person name="Kadowaki T."/>
            <person name="Bork P."/>
            <person name="Aranda M."/>
            <person name="Bao R."/>
            <person name="Beermann A."/>
            <person name="Berns N."/>
            <person name="Bolognesi R."/>
            <person name="Bonneton F."/>
            <person name="Bopp D."/>
            <person name="Brown S.J."/>
            <person name="Bucher G."/>
            <person name="Butts T."/>
            <person name="Chaumot A."/>
            <person name="Denell R.E."/>
            <person name="Ferrier D.E."/>
            <person name="Friedrich M."/>
            <person name="Gordon C.M."/>
            <person name="Jindra M."/>
            <person name="Klingler M."/>
            <person name="Lan Q."/>
            <person name="Lattorff H.M."/>
            <person name="Laudet V."/>
            <person name="von Levetsow C."/>
            <person name="Liu Z."/>
            <person name="Lutz R."/>
            <person name="Lynch J.A."/>
            <person name="da Fonseca R.N."/>
            <person name="Posnien N."/>
            <person name="Reuter R."/>
            <person name="Roth S."/>
            <person name="Savard J."/>
            <person name="Schinko J.B."/>
            <person name="Schmitt C."/>
            <person name="Schoppmeier M."/>
            <person name="Schroder R."/>
            <person name="Shippy T.D."/>
            <person name="Simonnet F."/>
            <person name="Marques-Souza H."/>
            <person name="Tautz D."/>
            <person name="Tomoyasu Y."/>
            <person name="Trauner J."/>
            <person name="Van der Zee M."/>
            <person name="Vervoort M."/>
            <person name="Wittkopp N."/>
            <person name="Wimmer E.A."/>
            <person name="Yang X."/>
            <person name="Jones A.K."/>
            <person name="Sattelle D.B."/>
            <person name="Ebert P.R."/>
            <person name="Nelson D."/>
            <person name="Scott J.G."/>
            <person name="Beeman R.W."/>
            <person name="Muthukrishnan S."/>
            <person name="Kramer K.J."/>
            <person name="Arakane Y."/>
            <person name="Beeman R.W."/>
            <person name="Zhu Q."/>
            <person name="Hogenkamp D."/>
            <person name="Dixit R."/>
            <person name="Oppert B."/>
            <person name="Jiang H."/>
            <person name="Zou Z."/>
            <person name="Marshall J."/>
            <person name="Elpidina E."/>
            <person name="Vinokurov K."/>
            <person name="Oppert C."/>
            <person name="Zou Z."/>
            <person name="Evans J."/>
            <person name="Lu Z."/>
            <person name="Zhao P."/>
            <person name="Sumathipala N."/>
            <person name="Altincicek B."/>
            <person name="Vilcinskas A."/>
            <person name="Williams M."/>
            <person name="Hultmark D."/>
            <person name="Hetru C."/>
            <person name="Jiang H."/>
            <person name="Grimmelikhuijzen C.J."/>
            <person name="Hauser F."/>
            <person name="Cazzamali G."/>
            <person name="Williamson M."/>
            <person name="Park Y."/>
            <person name="Li B."/>
            <person name="Tanaka Y."/>
            <person name="Predel R."/>
            <person name="Neupert S."/>
            <person name="Schachtner J."/>
            <person name="Verleyen P."/>
            <person name="Raible F."/>
            <person name="Bork P."/>
            <person name="Friedrich M."/>
            <person name="Walden K.K."/>
            <person name="Robertson H.M."/>
            <person name="Angeli S."/>
            <person name="Foret S."/>
            <person name="Bucher G."/>
            <person name="Schuetz S."/>
            <person name="Maleszka R."/>
            <person name="Wimmer E.A."/>
            <person name="Beeman R.W."/>
            <person name="Lorenzen M."/>
            <person name="Tomoyasu Y."/>
            <person name="Miller S.C."/>
            <person name="Grossmann D."/>
            <person name="Bucher G."/>
        </authorList>
    </citation>
    <scope>NUCLEOTIDE SEQUENCE [LARGE SCALE GENOMIC DNA]</scope>
    <source>
        <strain evidence="3 4">Georgia GA2</strain>
    </source>
</reference>
<dbReference type="InterPro" id="IPR036691">
    <property type="entry name" value="Endo/exonu/phosph_ase_sf"/>
</dbReference>
<evidence type="ECO:0000259" key="2">
    <source>
        <dbReference type="PROSITE" id="PS50878"/>
    </source>
</evidence>
<proteinExistence type="predicted"/>
<dbReference type="InParanoid" id="A0A139W8K2"/>
<dbReference type="PANTHER" id="PTHR33273">
    <property type="entry name" value="DOMAIN-CONTAINING PROTEIN, PUTATIVE-RELATED"/>
    <property type="match status" value="1"/>
</dbReference>
<name>A0A139W8K2_TRICA</name>
<dbReference type="SUPFAM" id="SSF56219">
    <property type="entry name" value="DNase I-like"/>
    <property type="match status" value="1"/>
</dbReference>
<dbReference type="GO" id="GO:0071897">
    <property type="term" value="P:DNA biosynthetic process"/>
    <property type="evidence" value="ECO:0007669"/>
    <property type="project" value="UniProtKB-ARBA"/>
</dbReference>